<evidence type="ECO:0000313" key="2">
    <source>
        <dbReference type="Proteomes" id="UP001177670"/>
    </source>
</evidence>
<accession>A0AA40G080</accession>
<name>A0AA40G080_9HYME</name>
<organism evidence="1 2">
    <name type="scientific">Melipona bicolor</name>
    <dbReference type="NCBI Taxonomy" id="60889"/>
    <lineage>
        <taxon>Eukaryota</taxon>
        <taxon>Metazoa</taxon>
        <taxon>Ecdysozoa</taxon>
        <taxon>Arthropoda</taxon>
        <taxon>Hexapoda</taxon>
        <taxon>Insecta</taxon>
        <taxon>Pterygota</taxon>
        <taxon>Neoptera</taxon>
        <taxon>Endopterygota</taxon>
        <taxon>Hymenoptera</taxon>
        <taxon>Apocrita</taxon>
        <taxon>Aculeata</taxon>
        <taxon>Apoidea</taxon>
        <taxon>Anthophila</taxon>
        <taxon>Apidae</taxon>
        <taxon>Melipona</taxon>
    </lineage>
</organism>
<evidence type="ECO:0000313" key="1">
    <source>
        <dbReference type="EMBL" id="KAK1128663.1"/>
    </source>
</evidence>
<reference evidence="1" key="1">
    <citation type="submission" date="2021-10" db="EMBL/GenBank/DDBJ databases">
        <title>Melipona bicolor Genome sequencing and assembly.</title>
        <authorList>
            <person name="Araujo N.S."/>
            <person name="Arias M.C."/>
        </authorList>
    </citation>
    <scope>NUCLEOTIDE SEQUENCE</scope>
    <source>
        <strain evidence="1">USP_2M_L1-L4_2017</strain>
        <tissue evidence="1">Whole body</tissue>
    </source>
</reference>
<proteinExistence type="predicted"/>
<protein>
    <submittedName>
        <fullName evidence="1">Uncharacterized protein</fullName>
    </submittedName>
</protein>
<comment type="caution">
    <text evidence="1">The sequence shown here is derived from an EMBL/GenBank/DDBJ whole genome shotgun (WGS) entry which is preliminary data.</text>
</comment>
<sequence length="99" mass="11816">MSFFIHKADLLKEHYLYFILFSRKKMVEHHQIETRASKSGNVCTYYERRIIINLATENAAEYNYSSNNLLSTSHLFMLLKFNISQITKLFTYQTFLTSF</sequence>
<keyword evidence="2" id="KW-1185">Reference proteome</keyword>
<dbReference type="Proteomes" id="UP001177670">
    <property type="component" value="Unassembled WGS sequence"/>
</dbReference>
<gene>
    <name evidence="1" type="ORF">K0M31_003119</name>
</gene>
<dbReference type="EMBL" id="JAHYIQ010000010">
    <property type="protein sequence ID" value="KAK1128663.1"/>
    <property type="molecule type" value="Genomic_DNA"/>
</dbReference>
<dbReference type="AlphaFoldDB" id="A0AA40G080"/>